<dbReference type="RefSeq" id="WP_109347797.1">
    <property type="nucleotide sequence ID" value="NZ_CP029343.1"/>
</dbReference>
<dbReference type="SMART" id="SM00091">
    <property type="entry name" value="PAS"/>
    <property type="match status" value="2"/>
</dbReference>
<proteinExistence type="predicted"/>
<dbReference type="InterPro" id="IPR001610">
    <property type="entry name" value="PAC"/>
</dbReference>
<keyword evidence="13" id="KW-1185">Reference proteome</keyword>
<dbReference type="SUPFAM" id="SSF55785">
    <property type="entry name" value="PYP-like sensor domain (PAS domain)"/>
    <property type="match status" value="2"/>
</dbReference>
<dbReference type="InterPro" id="IPR000700">
    <property type="entry name" value="PAS-assoc_C"/>
</dbReference>
<dbReference type="InterPro" id="IPR035965">
    <property type="entry name" value="PAS-like_dom_sf"/>
</dbReference>
<evidence type="ECO:0000259" key="10">
    <source>
        <dbReference type="PROSITE" id="PS50112"/>
    </source>
</evidence>
<name>A0A2S2DQB0_9BURK</name>
<feature type="domain" description="Response regulatory" evidence="9">
    <location>
        <begin position="667"/>
        <end position="782"/>
    </location>
</feature>
<dbReference type="InterPro" id="IPR013656">
    <property type="entry name" value="PAS_4"/>
</dbReference>
<dbReference type="PROSITE" id="PS50113">
    <property type="entry name" value="PAC"/>
    <property type="match status" value="1"/>
</dbReference>
<dbReference type="Gene3D" id="3.40.50.2300">
    <property type="match status" value="2"/>
</dbReference>
<dbReference type="Pfam" id="PF00512">
    <property type="entry name" value="HisKA"/>
    <property type="match status" value="1"/>
</dbReference>
<dbReference type="InterPro" id="IPR013655">
    <property type="entry name" value="PAS_fold_3"/>
</dbReference>
<keyword evidence="4 7" id="KW-0597">Phosphoprotein</keyword>
<dbReference type="AlphaFoldDB" id="A0A2S2DQB0"/>
<gene>
    <name evidence="12" type="ORF">DIR46_25845</name>
</gene>
<dbReference type="Pfam" id="PF02518">
    <property type="entry name" value="HATPase_c"/>
    <property type="match status" value="1"/>
</dbReference>
<dbReference type="FunFam" id="3.30.565.10:FF:000006">
    <property type="entry name" value="Sensor histidine kinase WalK"/>
    <property type="match status" value="1"/>
</dbReference>
<feature type="domain" description="Response regulatory" evidence="9">
    <location>
        <begin position="14"/>
        <end position="131"/>
    </location>
</feature>
<feature type="domain" description="Histidine kinase" evidence="8">
    <location>
        <begin position="423"/>
        <end position="641"/>
    </location>
</feature>
<dbReference type="InterPro" id="IPR005467">
    <property type="entry name" value="His_kinase_dom"/>
</dbReference>
<dbReference type="CDD" id="cd17580">
    <property type="entry name" value="REC_2_DhkD-like"/>
    <property type="match status" value="1"/>
</dbReference>
<dbReference type="InterPro" id="IPR036097">
    <property type="entry name" value="HisK_dim/P_sf"/>
</dbReference>
<dbReference type="GO" id="GO:0005886">
    <property type="term" value="C:plasma membrane"/>
    <property type="evidence" value="ECO:0007669"/>
    <property type="project" value="UniProtKB-SubCell"/>
</dbReference>
<dbReference type="CDD" id="cd00075">
    <property type="entry name" value="HATPase"/>
    <property type="match status" value="1"/>
</dbReference>
<dbReference type="CDD" id="cd00082">
    <property type="entry name" value="HisKA"/>
    <property type="match status" value="1"/>
</dbReference>
<evidence type="ECO:0000256" key="1">
    <source>
        <dbReference type="ARBA" id="ARBA00000085"/>
    </source>
</evidence>
<dbReference type="SUPFAM" id="SSF47384">
    <property type="entry name" value="Homodimeric domain of signal transducing histidine kinase"/>
    <property type="match status" value="1"/>
</dbReference>
<dbReference type="SUPFAM" id="SSF52172">
    <property type="entry name" value="CheY-like"/>
    <property type="match status" value="2"/>
</dbReference>
<dbReference type="KEGG" id="mtim:DIR46_25845"/>
<dbReference type="PANTHER" id="PTHR43547">
    <property type="entry name" value="TWO-COMPONENT HISTIDINE KINASE"/>
    <property type="match status" value="1"/>
</dbReference>
<feature type="domain" description="PAC" evidence="11">
    <location>
        <begin position="226"/>
        <end position="278"/>
    </location>
</feature>
<dbReference type="InterPro" id="IPR003594">
    <property type="entry name" value="HATPase_dom"/>
</dbReference>
<evidence type="ECO:0000313" key="13">
    <source>
        <dbReference type="Proteomes" id="UP000245820"/>
    </source>
</evidence>
<organism evidence="12 13">
    <name type="scientific">Massilia oculi</name>
    <dbReference type="NCBI Taxonomy" id="945844"/>
    <lineage>
        <taxon>Bacteria</taxon>
        <taxon>Pseudomonadati</taxon>
        <taxon>Pseudomonadota</taxon>
        <taxon>Betaproteobacteria</taxon>
        <taxon>Burkholderiales</taxon>
        <taxon>Oxalobacteraceae</taxon>
        <taxon>Telluria group</taxon>
        <taxon>Massilia</taxon>
    </lineage>
</organism>
<comment type="subcellular location">
    <subcellularLocation>
        <location evidence="2">Cell inner membrane</location>
        <topology evidence="2">Multi-pass membrane protein</topology>
    </subcellularLocation>
</comment>
<evidence type="ECO:0000313" key="12">
    <source>
        <dbReference type="EMBL" id="AWL07511.1"/>
    </source>
</evidence>
<dbReference type="InterPro" id="IPR036890">
    <property type="entry name" value="HATPase_C_sf"/>
</dbReference>
<dbReference type="InterPro" id="IPR003661">
    <property type="entry name" value="HisK_dim/P_dom"/>
</dbReference>
<dbReference type="CDD" id="cd00130">
    <property type="entry name" value="PAS"/>
    <property type="match status" value="1"/>
</dbReference>
<evidence type="ECO:0000259" key="9">
    <source>
        <dbReference type="PROSITE" id="PS50110"/>
    </source>
</evidence>
<dbReference type="SMART" id="SM00387">
    <property type="entry name" value="HATPase_c"/>
    <property type="match status" value="1"/>
</dbReference>
<dbReference type="PROSITE" id="PS50112">
    <property type="entry name" value="PAS"/>
    <property type="match status" value="1"/>
</dbReference>
<dbReference type="Proteomes" id="UP000245820">
    <property type="component" value="Chromosome"/>
</dbReference>
<evidence type="ECO:0000256" key="4">
    <source>
        <dbReference type="ARBA" id="ARBA00022553"/>
    </source>
</evidence>
<dbReference type="Pfam" id="PF08448">
    <property type="entry name" value="PAS_4"/>
    <property type="match status" value="1"/>
</dbReference>
<dbReference type="OrthoDB" id="9087351at2"/>
<keyword evidence="5" id="KW-0808">Transferase</keyword>
<dbReference type="PROSITE" id="PS50110">
    <property type="entry name" value="RESPONSE_REGULATORY"/>
    <property type="match status" value="2"/>
</dbReference>
<evidence type="ECO:0000256" key="6">
    <source>
        <dbReference type="ARBA" id="ARBA00022777"/>
    </source>
</evidence>
<dbReference type="EMBL" id="CP029343">
    <property type="protein sequence ID" value="AWL07511.1"/>
    <property type="molecule type" value="Genomic_DNA"/>
</dbReference>
<dbReference type="PANTHER" id="PTHR43547:SF2">
    <property type="entry name" value="HYBRID SIGNAL TRANSDUCTION HISTIDINE KINASE C"/>
    <property type="match status" value="1"/>
</dbReference>
<dbReference type="InterPro" id="IPR011006">
    <property type="entry name" value="CheY-like_superfamily"/>
</dbReference>
<feature type="domain" description="PAS" evidence="10">
    <location>
        <begin position="150"/>
        <end position="223"/>
    </location>
</feature>
<dbReference type="SMART" id="SM00086">
    <property type="entry name" value="PAC"/>
    <property type="match status" value="1"/>
</dbReference>
<dbReference type="Gene3D" id="3.30.565.10">
    <property type="entry name" value="Histidine kinase-like ATPase, C-terminal domain"/>
    <property type="match status" value="1"/>
</dbReference>
<dbReference type="InterPro" id="IPR001789">
    <property type="entry name" value="Sig_transdc_resp-reg_receiver"/>
</dbReference>
<dbReference type="Gene3D" id="3.30.450.20">
    <property type="entry name" value="PAS domain"/>
    <property type="match status" value="2"/>
</dbReference>
<dbReference type="GO" id="GO:0000155">
    <property type="term" value="F:phosphorelay sensor kinase activity"/>
    <property type="evidence" value="ECO:0007669"/>
    <property type="project" value="InterPro"/>
</dbReference>
<evidence type="ECO:0000259" key="11">
    <source>
        <dbReference type="PROSITE" id="PS50113"/>
    </source>
</evidence>
<dbReference type="InterPro" id="IPR000014">
    <property type="entry name" value="PAS"/>
</dbReference>
<keyword evidence="6" id="KW-0418">Kinase</keyword>
<dbReference type="EC" id="2.7.13.3" evidence="3"/>
<dbReference type="SMART" id="SM00448">
    <property type="entry name" value="REC"/>
    <property type="match status" value="1"/>
</dbReference>
<comment type="catalytic activity">
    <reaction evidence="1">
        <text>ATP + protein L-histidine = ADP + protein N-phospho-L-histidine.</text>
        <dbReference type="EC" id="2.7.13.3"/>
    </reaction>
</comment>
<dbReference type="PROSITE" id="PS50109">
    <property type="entry name" value="HIS_KIN"/>
    <property type="match status" value="1"/>
</dbReference>
<accession>A0A2S2DQB0</accession>
<evidence type="ECO:0000256" key="5">
    <source>
        <dbReference type="ARBA" id="ARBA00022679"/>
    </source>
</evidence>
<evidence type="ECO:0000256" key="2">
    <source>
        <dbReference type="ARBA" id="ARBA00004429"/>
    </source>
</evidence>
<evidence type="ECO:0000256" key="3">
    <source>
        <dbReference type="ARBA" id="ARBA00012438"/>
    </source>
</evidence>
<dbReference type="Gene3D" id="1.10.287.130">
    <property type="match status" value="1"/>
</dbReference>
<dbReference type="NCBIfam" id="TIGR00229">
    <property type="entry name" value="sensory_box"/>
    <property type="match status" value="2"/>
</dbReference>
<dbReference type="Pfam" id="PF08447">
    <property type="entry name" value="PAS_3"/>
    <property type="match status" value="1"/>
</dbReference>
<dbReference type="SMART" id="SM00388">
    <property type="entry name" value="HisKA"/>
    <property type="match status" value="1"/>
</dbReference>
<protein>
    <recommendedName>
        <fullName evidence="3">histidine kinase</fullName>
        <ecNumber evidence="3">2.7.13.3</ecNumber>
    </recommendedName>
</protein>
<comment type="caution">
    <text evidence="7">Lacks conserved residue(s) required for the propagation of feature annotation.</text>
</comment>
<sequence>MSLTDTLPHASHRSVLFICKRAIDDPIVNQVSRELDQDIVRAATPADGLAQARAGDFALILVGYSGDAEGTLETIRAVRGNPRSSRTPIVALGLPQPLPFPQELLYDAGAIAVLTEPLSPTILRAKARFYIEAFSSRVERHRAEAELEQTRSRLERIVEAAELGIWSWDIEPDRVRADARMAALFGVPQERRLDAPLATYLAAFHPDDVEPTIALINSAIDGEGAYAATYRVRAAAGGWRWMIARGHVEYDGHGAPREVHGVVMDATRQREAEQQLRATEERYRTVFDSIDEGLCVIDMIYDADGKPCDYLFVETNPAFAKHTGLLDAVGKTIRQMVPAHEQHWFEIYGQVAQTGEAVRFQNEAKGLHRWFDVHATRLGPPERRRVAVLFTDITERRQSEAALRRMAADLSEANRLKTEFLATLAHELRNPLAPIRSGLQFIRRSPADLDAVSRVHDIMERQLDHLVNLVDDLLDVARITRGRVELRRERVHLATILAAAVETSMPLIEAARHAFDLRLPQEDLVLDADPTRLTQVVSNLLNNAARYTPKGGRIALEARRDGEQAVVTVSDNGIGIAPEALEEVFRMFTQVGQAQQPGSGGLGIGLSLVRSLVELHGGSVSAASAGTNAGSTFTVRLPLVTDAQAALPADEAGAPGTASGAAHEGRSVLVVDDNRDAAETLAALLNMMGHRAPVANDGRQALRMLPSLMPDVVFLDLGMPGMSGYEVAAAIRQDARLAGIRLVALTGWGGEADRARTKAAGFDEHLTKPATVEAIEEVLRRV</sequence>
<feature type="modified residue" description="4-aspartylphosphate" evidence="7">
    <location>
        <position position="716"/>
    </location>
</feature>
<evidence type="ECO:0000259" key="8">
    <source>
        <dbReference type="PROSITE" id="PS50109"/>
    </source>
</evidence>
<dbReference type="PRINTS" id="PR00344">
    <property type="entry name" value="BCTRLSENSOR"/>
</dbReference>
<dbReference type="Pfam" id="PF00072">
    <property type="entry name" value="Response_reg"/>
    <property type="match status" value="1"/>
</dbReference>
<reference evidence="12 13" key="1">
    <citation type="submission" date="2018-05" db="EMBL/GenBank/DDBJ databases">
        <title>Complete genome sequence of Massilia oculi sp. nov. CCUG 43427T (=DSM 26321T), the type strain of M. oculi, and comparison with genome sequences of other Massilia strains.</title>
        <authorList>
            <person name="Zhu B."/>
        </authorList>
    </citation>
    <scope>NUCLEOTIDE SEQUENCE [LARGE SCALE GENOMIC DNA]</scope>
    <source>
        <strain evidence="12 13">CCUG 43427</strain>
    </source>
</reference>
<evidence type="ECO:0000256" key="7">
    <source>
        <dbReference type="PROSITE-ProRule" id="PRU00169"/>
    </source>
</evidence>
<dbReference type="SUPFAM" id="SSF55874">
    <property type="entry name" value="ATPase domain of HSP90 chaperone/DNA topoisomerase II/histidine kinase"/>
    <property type="match status" value="1"/>
</dbReference>
<dbReference type="InterPro" id="IPR004358">
    <property type="entry name" value="Sig_transdc_His_kin-like_C"/>
</dbReference>